<keyword evidence="3" id="KW-1185">Reference proteome</keyword>
<evidence type="ECO:0000313" key="2">
    <source>
        <dbReference type="EMBL" id="RMC11425.1"/>
    </source>
</evidence>
<dbReference type="AlphaFoldDB" id="A0A3M0KEH2"/>
<reference evidence="2 3" key="1">
    <citation type="submission" date="2018-07" db="EMBL/GenBank/DDBJ databases">
        <title>A high quality draft genome assembly of the barn swallow (H. rustica rustica).</title>
        <authorList>
            <person name="Formenti G."/>
            <person name="Chiara M."/>
            <person name="Poveda L."/>
            <person name="Francoijs K.-J."/>
            <person name="Bonisoli-Alquati A."/>
            <person name="Canova L."/>
            <person name="Gianfranceschi L."/>
            <person name="Horner D.S."/>
            <person name="Saino N."/>
        </authorList>
    </citation>
    <scope>NUCLEOTIDE SEQUENCE [LARGE SCALE GENOMIC DNA]</scope>
    <source>
        <strain evidence="2">Chelidonia</strain>
        <tissue evidence="2">Blood</tissue>
    </source>
</reference>
<proteinExistence type="predicted"/>
<organism evidence="2 3">
    <name type="scientific">Hirundo rustica rustica</name>
    <dbReference type="NCBI Taxonomy" id="333673"/>
    <lineage>
        <taxon>Eukaryota</taxon>
        <taxon>Metazoa</taxon>
        <taxon>Chordata</taxon>
        <taxon>Craniata</taxon>
        <taxon>Vertebrata</taxon>
        <taxon>Euteleostomi</taxon>
        <taxon>Archelosauria</taxon>
        <taxon>Archosauria</taxon>
        <taxon>Dinosauria</taxon>
        <taxon>Saurischia</taxon>
        <taxon>Theropoda</taxon>
        <taxon>Coelurosauria</taxon>
        <taxon>Aves</taxon>
        <taxon>Neognathae</taxon>
        <taxon>Neoaves</taxon>
        <taxon>Telluraves</taxon>
        <taxon>Australaves</taxon>
        <taxon>Passeriformes</taxon>
        <taxon>Sylvioidea</taxon>
        <taxon>Hirundinidae</taxon>
        <taxon>Hirundo</taxon>
    </lineage>
</organism>
<sequence>MASDHLQYWRSSVFTVFKTAKACRHNYGTKIWIHNPDMAYCFGIGYLCLERPEHSSATHGALPGKKRQRCEQGTGAHTSGGLGVPGVEPSYPGSTGVPGSPGCLPDVGHSWRCAYLAI</sequence>
<dbReference type="EMBL" id="QRBI01000108">
    <property type="protein sequence ID" value="RMC11425.1"/>
    <property type="molecule type" value="Genomic_DNA"/>
</dbReference>
<accession>A0A3M0KEH2</accession>
<gene>
    <name evidence="2" type="ORF">DUI87_11544</name>
</gene>
<evidence type="ECO:0000313" key="3">
    <source>
        <dbReference type="Proteomes" id="UP000269221"/>
    </source>
</evidence>
<protein>
    <submittedName>
        <fullName evidence="2">Uncharacterized protein</fullName>
    </submittedName>
</protein>
<evidence type="ECO:0000256" key="1">
    <source>
        <dbReference type="SAM" id="MobiDB-lite"/>
    </source>
</evidence>
<comment type="caution">
    <text evidence="2">The sequence shown here is derived from an EMBL/GenBank/DDBJ whole genome shotgun (WGS) entry which is preliminary data.</text>
</comment>
<name>A0A3M0KEH2_HIRRU</name>
<dbReference type="Proteomes" id="UP000269221">
    <property type="component" value="Unassembled WGS sequence"/>
</dbReference>
<feature type="region of interest" description="Disordered" evidence="1">
    <location>
        <begin position="58"/>
        <end position="94"/>
    </location>
</feature>